<dbReference type="AlphaFoldDB" id="A0A8T0IRP9"/>
<evidence type="ECO:0000313" key="3">
    <source>
        <dbReference type="Proteomes" id="UP000822688"/>
    </source>
</evidence>
<sequence>MLSCYFATSFQLLFLQFWSCLSSTRLRPHIIDQNLEAQSERLQTAEDIAAIGIP</sequence>
<accession>A0A8T0IRP9</accession>
<comment type="caution">
    <text evidence="2">The sequence shown here is derived from an EMBL/GenBank/DDBJ whole genome shotgun (WGS) entry which is preliminary data.</text>
</comment>
<dbReference type="EMBL" id="CM026422">
    <property type="protein sequence ID" value="KAG0586404.1"/>
    <property type="molecule type" value="Genomic_DNA"/>
</dbReference>
<keyword evidence="3" id="KW-1185">Reference proteome</keyword>
<protein>
    <submittedName>
        <fullName evidence="2">Uncharacterized protein</fullName>
    </submittedName>
</protein>
<reference evidence="2" key="1">
    <citation type="submission" date="2020-06" db="EMBL/GenBank/DDBJ databases">
        <title>WGS assembly of Ceratodon purpureus strain R40.</title>
        <authorList>
            <person name="Carey S.B."/>
            <person name="Jenkins J."/>
            <person name="Shu S."/>
            <person name="Lovell J.T."/>
            <person name="Sreedasyam A."/>
            <person name="Maumus F."/>
            <person name="Tiley G.P."/>
            <person name="Fernandez-Pozo N."/>
            <person name="Barry K."/>
            <person name="Chen C."/>
            <person name="Wang M."/>
            <person name="Lipzen A."/>
            <person name="Daum C."/>
            <person name="Saski C.A."/>
            <person name="Payton A.C."/>
            <person name="Mcbreen J.C."/>
            <person name="Conrad R.E."/>
            <person name="Kollar L.M."/>
            <person name="Olsson S."/>
            <person name="Huttunen S."/>
            <person name="Landis J.B."/>
            <person name="Wickett N.J."/>
            <person name="Johnson M.G."/>
            <person name="Rensing S.A."/>
            <person name="Grimwood J."/>
            <person name="Schmutz J."/>
            <person name="Mcdaniel S.F."/>
        </authorList>
    </citation>
    <scope>NUCLEOTIDE SEQUENCE</scope>
    <source>
        <strain evidence="2">R40</strain>
    </source>
</reference>
<name>A0A8T0IRP9_CERPU</name>
<keyword evidence="1" id="KW-0732">Signal</keyword>
<evidence type="ECO:0000256" key="1">
    <source>
        <dbReference type="SAM" id="SignalP"/>
    </source>
</evidence>
<organism evidence="2 3">
    <name type="scientific">Ceratodon purpureus</name>
    <name type="common">Fire moss</name>
    <name type="synonym">Dicranum purpureum</name>
    <dbReference type="NCBI Taxonomy" id="3225"/>
    <lineage>
        <taxon>Eukaryota</taxon>
        <taxon>Viridiplantae</taxon>
        <taxon>Streptophyta</taxon>
        <taxon>Embryophyta</taxon>
        <taxon>Bryophyta</taxon>
        <taxon>Bryophytina</taxon>
        <taxon>Bryopsida</taxon>
        <taxon>Dicranidae</taxon>
        <taxon>Pseudoditrichales</taxon>
        <taxon>Ditrichaceae</taxon>
        <taxon>Ceratodon</taxon>
    </lineage>
</organism>
<feature type="signal peptide" evidence="1">
    <location>
        <begin position="1"/>
        <end position="23"/>
    </location>
</feature>
<feature type="chain" id="PRO_5035776478" evidence="1">
    <location>
        <begin position="24"/>
        <end position="54"/>
    </location>
</feature>
<evidence type="ECO:0000313" key="2">
    <source>
        <dbReference type="EMBL" id="KAG0586404.1"/>
    </source>
</evidence>
<proteinExistence type="predicted"/>
<dbReference type="Proteomes" id="UP000822688">
    <property type="component" value="Chromosome 2"/>
</dbReference>
<gene>
    <name evidence="2" type="ORF">KC19_2G088300</name>
</gene>